<sequence>MICGIQIRIFALLFGLFGLAVVVYSVQSVQNMGLSLVPRLLVYQSHPQFPFGTWTRDSVSGERHVTVPKCGQGGGGEASEPDSWFTHLFFFPCLLPCPFSVIRLGYGVCVL</sequence>
<comment type="caution">
    <text evidence="1">The sequence shown here is derived from an EMBL/GenBank/DDBJ whole genome shotgun (WGS) entry which is preliminary data.</text>
</comment>
<evidence type="ECO:0000313" key="1">
    <source>
        <dbReference type="EMBL" id="KAK0663997.1"/>
    </source>
</evidence>
<dbReference type="Proteomes" id="UP001174997">
    <property type="component" value="Unassembled WGS sequence"/>
</dbReference>
<dbReference type="AlphaFoldDB" id="A0AA40D6Z2"/>
<organism evidence="1 2">
    <name type="scientific">Cercophora samala</name>
    <dbReference type="NCBI Taxonomy" id="330535"/>
    <lineage>
        <taxon>Eukaryota</taxon>
        <taxon>Fungi</taxon>
        <taxon>Dikarya</taxon>
        <taxon>Ascomycota</taxon>
        <taxon>Pezizomycotina</taxon>
        <taxon>Sordariomycetes</taxon>
        <taxon>Sordariomycetidae</taxon>
        <taxon>Sordariales</taxon>
        <taxon>Lasiosphaeriaceae</taxon>
        <taxon>Cercophora</taxon>
    </lineage>
</organism>
<keyword evidence="2" id="KW-1185">Reference proteome</keyword>
<protein>
    <submittedName>
        <fullName evidence="1">Uncharacterized protein</fullName>
    </submittedName>
</protein>
<accession>A0AA40D6Z2</accession>
<gene>
    <name evidence="1" type="ORF">QBC41DRAFT_328882</name>
</gene>
<name>A0AA40D6Z2_9PEZI</name>
<evidence type="ECO:0000313" key="2">
    <source>
        <dbReference type="Proteomes" id="UP001174997"/>
    </source>
</evidence>
<dbReference type="EMBL" id="JAULSY010000124">
    <property type="protein sequence ID" value="KAK0663997.1"/>
    <property type="molecule type" value="Genomic_DNA"/>
</dbReference>
<proteinExistence type="predicted"/>
<reference evidence="1" key="1">
    <citation type="submission" date="2023-06" db="EMBL/GenBank/DDBJ databases">
        <title>Genome-scale phylogeny and comparative genomics of the fungal order Sordariales.</title>
        <authorList>
            <consortium name="Lawrence Berkeley National Laboratory"/>
            <person name="Hensen N."/>
            <person name="Bonometti L."/>
            <person name="Westerberg I."/>
            <person name="Brannstrom I.O."/>
            <person name="Guillou S."/>
            <person name="Cros-Aarteil S."/>
            <person name="Calhoun S."/>
            <person name="Haridas S."/>
            <person name="Kuo A."/>
            <person name="Mondo S."/>
            <person name="Pangilinan J."/>
            <person name="Riley R."/>
            <person name="Labutti K."/>
            <person name="Andreopoulos B."/>
            <person name="Lipzen A."/>
            <person name="Chen C."/>
            <person name="Yanf M."/>
            <person name="Daum C."/>
            <person name="Ng V."/>
            <person name="Clum A."/>
            <person name="Steindorff A."/>
            <person name="Ohm R."/>
            <person name="Martin F."/>
            <person name="Silar P."/>
            <person name="Natvig D."/>
            <person name="Lalanne C."/>
            <person name="Gautier V."/>
            <person name="Ament-Velasquez S.L."/>
            <person name="Kruys A."/>
            <person name="Hutchinson M.I."/>
            <person name="Powell A.J."/>
            <person name="Barry K."/>
            <person name="Miller A.N."/>
            <person name="Grigoriev I.V."/>
            <person name="Debuchy R."/>
            <person name="Gladieux P."/>
            <person name="Thoren M.H."/>
            <person name="Johannesson H."/>
        </authorList>
    </citation>
    <scope>NUCLEOTIDE SEQUENCE</scope>
    <source>
        <strain evidence="1">CBS 307.81</strain>
    </source>
</reference>